<dbReference type="AlphaFoldDB" id="A0AAW0FYK7"/>
<gene>
    <name evidence="2" type="ORF">QCA50_015213</name>
</gene>
<evidence type="ECO:0000313" key="3">
    <source>
        <dbReference type="Proteomes" id="UP001385951"/>
    </source>
</evidence>
<feature type="region of interest" description="Disordered" evidence="1">
    <location>
        <begin position="169"/>
        <end position="259"/>
    </location>
</feature>
<feature type="region of interest" description="Disordered" evidence="1">
    <location>
        <begin position="1"/>
        <end position="26"/>
    </location>
</feature>
<protein>
    <submittedName>
        <fullName evidence="2">Uncharacterized protein</fullName>
    </submittedName>
</protein>
<feature type="compositionally biased region" description="Basic residues" evidence="1">
    <location>
        <begin position="1"/>
        <end position="17"/>
    </location>
</feature>
<feature type="compositionally biased region" description="Polar residues" evidence="1">
    <location>
        <begin position="202"/>
        <end position="217"/>
    </location>
</feature>
<dbReference type="EMBL" id="JASBNA010000039">
    <property type="protein sequence ID" value="KAK7681865.1"/>
    <property type="molecule type" value="Genomic_DNA"/>
</dbReference>
<name>A0AAW0FYK7_9APHY</name>
<reference evidence="2 3" key="1">
    <citation type="submission" date="2022-09" db="EMBL/GenBank/DDBJ databases">
        <authorList>
            <person name="Palmer J.M."/>
        </authorList>
    </citation>
    <scope>NUCLEOTIDE SEQUENCE [LARGE SCALE GENOMIC DNA]</scope>
    <source>
        <strain evidence="2 3">DSM 7382</strain>
    </source>
</reference>
<sequence>MARPQRRQRPRGGRHQSQRSSTPHRCSTFLKNGAAGCNKWITSLKRCDEHQIEYIGLTKEYKRHAELADLLETSASIPLQAIDLLQNSEEAQQRLRAVDEFIEAISSEIQERKTHHRRFFENIDRGHAEYIKIREERMTTAVTIRTVLDAKRNALLQAESRSSLRAVVDGKKNITTGPTPSKYWSSAEPTTPKPIHDAQPRRATQYSYRSQLQNHHIQPQPPPISPRPTPLKTSNGHTYHSDRVTRPPVSEIPLSPMGINANTNTQSTSHSYRYSTSGPSIAPPHGATLLFDSYGNFHSISRPRRRSWLGSIWHWIVNLQCWTMPLA</sequence>
<evidence type="ECO:0000256" key="1">
    <source>
        <dbReference type="SAM" id="MobiDB-lite"/>
    </source>
</evidence>
<proteinExistence type="predicted"/>
<dbReference type="Proteomes" id="UP001385951">
    <property type="component" value="Unassembled WGS sequence"/>
</dbReference>
<feature type="compositionally biased region" description="Polar residues" evidence="1">
    <location>
        <begin position="173"/>
        <end position="189"/>
    </location>
</feature>
<keyword evidence="3" id="KW-1185">Reference proteome</keyword>
<feature type="compositionally biased region" description="Pro residues" evidence="1">
    <location>
        <begin position="219"/>
        <end position="229"/>
    </location>
</feature>
<comment type="caution">
    <text evidence="2">The sequence shown here is derived from an EMBL/GenBank/DDBJ whole genome shotgun (WGS) entry which is preliminary data.</text>
</comment>
<accession>A0AAW0FYK7</accession>
<organism evidence="2 3">
    <name type="scientific">Cerrena zonata</name>
    <dbReference type="NCBI Taxonomy" id="2478898"/>
    <lineage>
        <taxon>Eukaryota</taxon>
        <taxon>Fungi</taxon>
        <taxon>Dikarya</taxon>
        <taxon>Basidiomycota</taxon>
        <taxon>Agaricomycotina</taxon>
        <taxon>Agaricomycetes</taxon>
        <taxon>Polyporales</taxon>
        <taxon>Cerrenaceae</taxon>
        <taxon>Cerrena</taxon>
    </lineage>
</organism>
<evidence type="ECO:0000313" key="2">
    <source>
        <dbReference type="EMBL" id="KAK7681865.1"/>
    </source>
</evidence>